<feature type="non-terminal residue" evidence="2">
    <location>
        <position position="1"/>
    </location>
</feature>
<feature type="compositionally biased region" description="Low complexity" evidence="1">
    <location>
        <begin position="71"/>
        <end position="82"/>
    </location>
</feature>
<accession>A0A6J4LMW4</accession>
<feature type="compositionally biased region" description="Basic residues" evidence="1">
    <location>
        <begin position="52"/>
        <end position="61"/>
    </location>
</feature>
<feature type="compositionally biased region" description="Basic and acidic residues" evidence="1">
    <location>
        <begin position="310"/>
        <end position="321"/>
    </location>
</feature>
<feature type="compositionally biased region" description="Basic residues" evidence="1">
    <location>
        <begin position="378"/>
        <end position="387"/>
    </location>
</feature>
<feature type="compositionally biased region" description="Low complexity" evidence="1">
    <location>
        <begin position="102"/>
        <end position="120"/>
    </location>
</feature>
<dbReference type="AlphaFoldDB" id="A0A6J4LMW4"/>
<keyword evidence="2" id="KW-0560">Oxidoreductase</keyword>
<dbReference type="EC" id="1.5.3.1" evidence="2"/>
<dbReference type="EMBL" id="CADCUG010000089">
    <property type="protein sequence ID" value="CAA9337781.1"/>
    <property type="molecule type" value="Genomic_DNA"/>
</dbReference>
<gene>
    <name evidence="2" type="ORF">AVDCRST_MAG29-1396</name>
</gene>
<protein>
    <submittedName>
        <fullName evidence="2">Sarcosine oxidase beta subunit</fullName>
        <ecNumber evidence="2">1.5.3.1</ecNumber>
    </submittedName>
</protein>
<dbReference type="GO" id="GO:0008115">
    <property type="term" value="F:sarcosine oxidase activity"/>
    <property type="evidence" value="ECO:0007669"/>
    <property type="project" value="UniProtKB-EC"/>
</dbReference>
<name>A0A6J4LMW4_9ACTN</name>
<feature type="region of interest" description="Disordered" evidence="1">
    <location>
        <begin position="52"/>
        <end position="162"/>
    </location>
</feature>
<feature type="compositionally biased region" description="Basic and acidic residues" evidence="1">
    <location>
        <begin position="334"/>
        <end position="358"/>
    </location>
</feature>
<feature type="non-terminal residue" evidence="2">
    <location>
        <position position="407"/>
    </location>
</feature>
<sequence length="407" mass="43995">GLAAPAGGCCRSRRRHGRWLVRTLPARGRAAQSGGRRTRAARQWCLLARRRHGTRPGRHPTGRGAGQLDARLLPRSGRGPRPAQRLRRAGLLPTCVHRGPARRGTGADAHAAGARARSGMAGAGRGRAPQPDPGHRRHPGRHVRRPGRLPGPAAQRDGLCHGPAYRAGARRRRHRVPRSAIGHGRCGQRCGHLRGQHRHGPGRAHRRAGPARRRRPGRSTCARRRRAPPGRGHRAASRARAGPAADGVRRRRWHLLATGGRRPAVRDEQPRRAAGPGARGGLGVSEQGARAVGRAGSGHHRPRSAQGVGGHDRLHTRPSPRDRRRAGCRRGAAARRDGRSSRRPRDDVGSRGVQDRGRPRPGGAYVPAGRGGLPAPRPRARSLRRARPQQARRGPDRTAVPRGRGQL</sequence>
<organism evidence="2">
    <name type="scientific">uncultured Nocardioidaceae bacterium</name>
    <dbReference type="NCBI Taxonomy" id="253824"/>
    <lineage>
        <taxon>Bacteria</taxon>
        <taxon>Bacillati</taxon>
        <taxon>Actinomycetota</taxon>
        <taxon>Actinomycetes</taxon>
        <taxon>Propionibacteriales</taxon>
        <taxon>Nocardioidaceae</taxon>
        <taxon>environmental samples</taxon>
    </lineage>
</organism>
<evidence type="ECO:0000256" key="1">
    <source>
        <dbReference type="SAM" id="MobiDB-lite"/>
    </source>
</evidence>
<proteinExistence type="predicted"/>
<feature type="region of interest" description="Disordered" evidence="1">
    <location>
        <begin position="181"/>
        <end position="407"/>
    </location>
</feature>
<feature type="compositionally biased region" description="Basic residues" evidence="1">
    <location>
        <begin position="135"/>
        <end position="147"/>
    </location>
</feature>
<reference evidence="2" key="1">
    <citation type="submission" date="2020-02" db="EMBL/GenBank/DDBJ databases">
        <authorList>
            <person name="Meier V. D."/>
        </authorList>
    </citation>
    <scope>NUCLEOTIDE SEQUENCE</scope>
    <source>
        <strain evidence="2">AVDCRST_MAG29</strain>
    </source>
</reference>
<evidence type="ECO:0000313" key="2">
    <source>
        <dbReference type="EMBL" id="CAA9337781.1"/>
    </source>
</evidence>
<feature type="compositionally biased region" description="Basic residues" evidence="1">
    <location>
        <begin position="191"/>
        <end position="237"/>
    </location>
</feature>